<dbReference type="Proteomes" id="UP001170717">
    <property type="component" value="Unassembled WGS sequence"/>
</dbReference>
<dbReference type="GO" id="GO:0000155">
    <property type="term" value="F:phosphorelay sensor kinase activity"/>
    <property type="evidence" value="ECO:0007669"/>
    <property type="project" value="InterPro"/>
</dbReference>
<dbReference type="SUPFAM" id="SSF55874">
    <property type="entry name" value="ATPase domain of HSP90 chaperone/DNA topoisomerase II/histidine kinase"/>
    <property type="match status" value="1"/>
</dbReference>
<keyword evidence="4" id="KW-1133">Transmembrane helix</keyword>
<keyword evidence="2 7" id="KW-0418">Kinase</keyword>
<dbReference type="Proteomes" id="UP000056750">
    <property type="component" value="Chromosome"/>
</dbReference>
<evidence type="ECO:0000256" key="4">
    <source>
        <dbReference type="SAM" id="Phobius"/>
    </source>
</evidence>
<reference evidence="6 8" key="1">
    <citation type="submission" date="2015-12" db="EMBL/GenBank/DDBJ databases">
        <title>Intraspecies pangenome expansion in the marine bacterium Alteromonas.</title>
        <authorList>
            <person name="Lopez-Perez M."/>
            <person name="Rodriguez-Valera F."/>
        </authorList>
    </citation>
    <scope>NUCLEOTIDE SEQUENCE [LARGE SCALE GENOMIC DNA]</scope>
    <source>
        <strain evidence="6 8">LMG 21861</strain>
    </source>
</reference>
<organism evidence="7 9">
    <name type="scientific">Alteromonas stellipolaris</name>
    <dbReference type="NCBI Taxonomy" id="233316"/>
    <lineage>
        <taxon>Bacteria</taxon>
        <taxon>Pseudomonadati</taxon>
        <taxon>Pseudomonadota</taxon>
        <taxon>Gammaproteobacteria</taxon>
        <taxon>Alteromonadales</taxon>
        <taxon>Alteromonadaceae</taxon>
        <taxon>Alteromonas/Salinimonas group</taxon>
        <taxon>Alteromonas</taxon>
    </lineage>
</organism>
<dbReference type="GO" id="GO:0046983">
    <property type="term" value="F:protein dimerization activity"/>
    <property type="evidence" value="ECO:0007669"/>
    <property type="project" value="InterPro"/>
</dbReference>
<feature type="transmembrane region" description="Helical" evidence="4">
    <location>
        <begin position="41"/>
        <end position="57"/>
    </location>
</feature>
<dbReference type="Gene3D" id="3.30.565.10">
    <property type="entry name" value="Histidine kinase-like ATPase, C-terminal domain"/>
    <property type="match status" value="1"/>
</dbReference>
<keyword evidence="8" id="KW-1185">Reference proteome</keyword>
<dbReference type="GO" id="GO:0016020">
    <property type="term" value="C:membrane"/>
    <property type="evidence" value="ECO:0007669"/>
    <property type="project" value="InterPro"/>
</dbReference>
<feature type="transmembrane region" description="Helical" evidence="4">
    <location>
        <begin position="69"/>
        <end position="98"/>
    </location>
</feature>
<proteinExistence type="predicted"/>
<evidence type="ECO:0000256" key="2">
    <source>
        <dbReference type="ARBA" id="ARBA00022777"/>
    </source>
</evidence>
<dbReference type="AlphaFoldDB" id="A0AAW7Z5J6"/>
<keyword evidence="4" id="KW-0812">Transmembrane</keyword>
<evidence type="ECO:0000313" key="9">
    <source>
        <dbReference type="Proteomes" id="UP001170717"/>
    </source>
</evidence>
<feature type="domain" description="Signal transduction histidine kinase subgroup 3 dimerisation and phosphoacceptor" evidence="5">
    <location>
        <begin position="188"/>
        <end position="254"/>
    </location>
</feature>
<sequence length="379" mass="42293">MKIISFFNIERASASVTWLFVSCSALYYAFAKYGASSHRPWLIVAVVVGIAACLSVITRRDMTLPKWRIPLLIAMYLLAVGGLFLLPYSYLAIFLVIWSALLPYYAGWGTCLVVSVFAALPLGVIHTFYWQDPHAWLTAALFWTFNLFAMMMSNVAIKEKSAREKSEALNRQLTSTQQLIHQAGRQDERLRIARNIHDVLGHHLTALTIHLQVASHKANAAGQDEVKAHVDQCHSLAKLLLSDVREAVSDIRENAPLDWQQAVRALFKDLPRPSLQLSIADNVSIEDVSTADILLRCVQESLTNTIKHTQSAHLYVTLEKNQEGYSLTLQDEQVPTAKTIQLGNGLTGMSERIEEAGGSVKFSFNKHGFSTHILLPEPL</sequence>
<accession>A0AAW7Z5J6</accession>
<dbReference type="PROSITE" id="PS51257">
    <property type="entry name" value="PROKAR_LIPOPROTEIN"/>
    <property type="match status" value="1"/>
</dbReference>
<gene>
    <name evidence="6" type="ORF">AVL57_16630</name>
    <name evidence="7" type="ORF">Q4527_13885</name>
</gene>
<evidence type="ECO:0000313" key="7">
    <source>
        <dbReference type="EMBL" id="MDO6578488.1"/>
    </source>
</evidence>
<dbReference type="InterPro" id="IPR011712">
    <property type="entry name" value="Sig_transdc_His_kin_sub3_dim/P"/>
</dbReference>
<evidence type="ECO:0000313" key="8">
    <source>
        <dbReference type="Proteomes" id="UP000056750"/>
    </source>
</evidence>
<dbReference type="Pfam" id="PF07730">
    <property type="entry name" value="HisKA_3"/>
    <property type="match status" value="1"/>
</dbReference>
<feature type="transmembrane region" description="Helical" evidence="4">
    <location>
        <begin position="12"/>
        <end position="29"/>
    </location>
</feature>
<dbReference type="KEGG" id="asq:AVL57_16630"/>
<keyword evidence="4" id="KW-0472">Membrane</keyword>
<name>A0AAW7Z5J6_9ALTE</name>
<protein>
    <submittedName>
        <fullName evidence="7">Histidine kinase</fullName>
    </submittedName>
</protein>
<keyword evidence="1" id="KW-0808">Transferase</keyword>
<keyword evidence="3" id="KW-0902">Two-component regulatory system</keyword>
<dbReference type="PANTHER" id="PTHR24421:SF59">
    <property type="entry name" value="OXYGEN SENSOR HISTIDINE KINASE NREB"/>
    <property type="match status" value="1"/>
</dbReference>
<dbReference type="CDD" id="cd16917">
    <property type="entry name" value="HATPase_UhpB-NarQ-NarX-like"/>
    <property type="match status" value="1"/>
</dbReference>
<dbReference type="InterPro" id="IPR036890">
    <property type="entry name" value="HATPase_C_sf"/>
</dbReference>
<evidence type="ECO:0000256" key="3">
    <source>
        <dbReference type="ARBA" id="ARBA00023012"/>
    </source>
</evidence>
<evidence type="ECO:0000256" key="1">
    <source>
        <dbReference type="ARBA" id="ARBA00022679"/>
    </source>
</evidence>
<dbReference type="EMBL" id="JAUOQI010000009">
    <property type="protein sequence ID" value="MDO6578488.1"/>
    <property type="molecule type" value="Genomic_DNA"/>
</dbReference>
<feature type="transmembrane region" description="Helical" evidence="4">
    <location>
        <begin position="136"/>
        <end position="157"/>
    </location>
</feature>
<dbReference type="EMBL" id="CP013926">
    <property type="protein sequence ID" value="AMJ75448.1"/>
    <property type="molecule type" value="Genomic_DNA"/>
</dbReference>
<dbReference type="InterPro" id="IPR050482">
    <property type="entry name" value="Sensor_HK_TwoCompSys"/>
</dbReference>
<evidence type="ECO:0000259" key="5">
    <source>
        <dbReference type="Pfam" id="PF07730"/>
    </source>
</evidence>
<reference evidence="7" key="2">
    <citation type="submission" date="2023-07" db="EMBL/GenBank/DDBJ databases">
        <title>Genome content predicts the carbon catabolic preferences of heterotrophic bacteria.</title>
        <authorList>
            <person name="Gralka M."/>
        </authorList>
    </citation>
    <scope>NUCLEOTIDE SEQUENCE</scope>
    <source>
        <strain evidence="7">F2M12</strain>
    </source>
</reference>
<feature type="transmembrane region" description="Helical" evidence="4">
    <location>
        <begin position="104"/>
        <end position="124"/>
    </location>
</feature>
<evidence type="ECO:0000313" key="6">
    <source>
        <dbReference type="EMBL" id="AMJ75448.1"/>
    </source>
</evidence>
<dbReference type="Gene3D" id="1.20.5.1930">
    <property type="match status" value="1"/>
</dbReference>
<dbReference type="PANTHER" id="PTHR24421">
    <property type="entry name" value="NITRATE/NITRITE SENSOR PROTEIN NARX-RELATED"/>
    <property type="match status" value="1"/>
</dbReference>
<dbReference type="RefSeq" id="WP_057789850.1">
    <property type="nucleotide sequence ID" value="NZ_CAXIBE010000102.1"/>
</dbReference>